<name>A0AAD1WYE1_PELCU</name>
<dbReference type="Gene3D" id="3.30.70.1820">
    <property type="entry name" value="L1 transposable element, RRM domain"/>
    <property type="match status" value="1"/>
</dbReference>
<evidence type="ECO:0000313" key="3">
    <source>
        <dbReference type="Proteomes" id="UP001295444"/>
    </source>
</evidence>
<evidence type="ECO:0000313" key="2">
    <source>
        <dbReference type="EMBL" id="CAH2327707.1"/>
    </source>
</evidence>
<feature type="compositionally biased region" description="Basic residues" evidence="1">
    <location>
        <begin position="14"/>
        <end position="24"/>
    </location>
</feature>
<organism evidence="2 3">
    <name type="scientific">Pelobates cultripes</name>
    <name type="common">Western spadefoot toad</name>
    <dbReference type="NCBI Taxonomy" id="61616"/>
    <lineage>
        <taxon>Eukaryota</taxon>
        <taxon>Metazoa</taxon>
        <taxon>Chordata</taxon>
        <taxon>Craniata</taxon>
        <taxon>Vertebrata</taxon>
        <taxon>Euteleostomi</taxon>
        <taxon>Amphibia</taxon>
        <taxon>Batrachia</taxon>
        <taxon>Anura</taxon>
        <taxon>Pelobatoidea</taxon>
        <taxon>Pelobatidae</taxon>
        <taxon>Pelobates</taxon>
    </lineage>
</organism>
<dbReference type="EMBL" id="OW240924">
    <property type="protein sequence ID" value="CAH2327707.1"/>
    <property type="molecule type" value="Genomic_DNA"/>
</dbReference>
<dbReference type="Proteomes" id="UP001295444">
    <property type="component" value="Chromosome 13"/>
</dbReference>
<gene>
    <name evidence="2" type="ORF">PECUL_23A013142</name>
</gene>
<dbReference type="AlphaFoldDB" id="A0AAD1WYE1"/>
<sequence length="100" mass="11589">MADSSLEIPPFKRGPQRRIVHRSLRGQGPPDSPPQDVICCLYNFGLKEEILRKARDVQNICYHWQMPSSLLVFAFTGPHLTQSFRDFGDLSKNLNYRHFT</sequence>
<evidence type="ECO:0000256" key="1">
    <source>
        <dbReference type="SAM" id="MobiDB-lite"/>
    </source>
</evidence>
<keyword evidence="3" id="KW-1185">Reference proteome</keyword>
<proteinExistence type="predicted"/>
<reference evidence="2" key="1">
    <citation type="submission" date="2022-03" db="EMBL/GenBank/DDBJ databases">
        <authorList>
            <person name="Alioto T."/>
            <person name="Alioto T."/>
            <person name="Gomez Garrido J."/>
        </authorList>
    </citation>
    <scope>NUCLEOTIDE SEQUENCE</scope>
</reference>
<protein>
    <submittedName>
        <fullName evidence="2">Uncharacterized protein</fullName>
    </submittedName>
</protein>
<accession>A0AAD1WYE1</accession>
<feature type="region of interest" description="Disordered" evidence="1">
    <location>
        <begin position="1"/>
        <end position="34"/>
    </location>
</feature>